<dbReference type="PANTHER" id="PTHR43544">
    <property type="entry name" value="SHORT-CHAIN DEHYDROGENASE/REDUCTASE"/>
    <property type="match status" value="1"/>
</dbReference>
<dbReference type="InterPro" id="IPR002347">
    <property type="entry name" value="SDR_fam"/>
</dbReference>
<dbReference type="SUPFAM" id="SSF51735">
    <property type="entry name" value="NAD(P)-binding Rossmann-fold domains"/>
    <property type="match status" value="1"/>
</dbReference>
<dbReference type="OMA" id="QYAQSFA"/>
<dbReference type="CDD" id="cd05325">
    <property type="entry name" value="carb_red_sniffer_like_SDR_c"/>
    <property type="match status" value="1"/>
</dbReference>
<keyword evidence="4" id="KW-1185">Reference proteome</keyword>
<name>A0A913X231_EXADI</name>
<proteinExistence type="predicted"/>
<evidence type="ECO:0000256" key="2">
    <source>
        <dbReference type="ARBA" id="ARBA00023002"/>
    </source>
</evidence>
<dbReference type="KEGG" id="epa:110236516"/>
<evidence type="ECO:0000313" key="4">
    <source>
        <dbReference type="Proteomes" id="UP000887567"/>
    </source>
</evidence>
<keyword evidence="2" id="KW-0560">Oxidoreductase</keyword>
<dbReference type="InterPro" id="IPR051468">
    <property type="entry name" value="Fungal_SecMetab_SDRs"/>
</dbReference>
<dbReference type="GO" id="GO:0005737">
    <property type="term" value="C:cytoplasm"/>
    <property type="evidence" value="ECO:0007669"/>
    <property type="project" value="TreeGrafter"/>
</dbReference>
<dbReference type="OrthoDB" id="5296at2759"/>
<reference evidence="3" key="1">
    <citation type="submission" date="2022-11" db="UniProtKB">
        <authorList>
            <consortium name="EnsemblMetazoa"/>
        </authorList>
    </citation>
    <scope>IDENTIFICATION</scope>
</reference>
<dbReference type="GO" id="GO:0016491">
    <property type="term" value="F:oxidoreductase activity"/>
    <property type="evidence" value="ECO:0007669"/>
    <property type="project" value="UniProtKB-KW"/>
</dbReference>
<dbReference type="Gene3D" id="3.40.50.720">
    <property type="entry name" value="NAD(P)-binding Rossmann-like Domain"/>
    <property type="match status" value="1"/>
</dbReference>
<dbReference type="PRINTS" id="PR00081">
    <property type="entry name" value="GDHRDH"/>
</dbReference>
<dbReference type="EnsemblMetazoa" id="XM_021042051.2">
    <property type="protein sequence ID" value="XP_020897710.1"/>
    <property type="gene ID" value="LOC110236516"/>
</dbReference>
<dbReference type="RefSeq" id="XP_020897710.1">
    <property type="nucleotide sequence ID" value="XM_021042051.2"/>
</dbReference>
<organism evidence="3 4">
    <name type="scientific">Exaiptasia diaphana</name>
    <name type="common">Tropical sea anemone</name>
    <name type="synonym">Aiptasia pulchella</name>
    <dbReference type="NCBI Taxonomy" id="2652724"/>
    <lineage>
        <taxon>Eukaryota</taxon>
        <taxon>Metazoa</taxon>
        <taxon>Cnidaria</taxon>
        <taxon>Anthozoa</taxon>
        <taxon>Hexacorallia</taxon>
        <taxon>Actiniaria</taxon>
        <taxon>Aiptasiidae</taxon>
        <taxon>Exaiptasia</taxon>
    </lineage>
</organism>
<evidence type="ECO:0000313" key="3">
    <source>
        <dbReference type="EnsemblMetazoa" id="XP_020897710.1"/>
    </source>
</evidence>
<dbReference type="Proteomes" id="UP000887567">
    <property type="component" value="Unplaced"/>
</dbReference>
<dbReference type="Pfam" id="PF00106">
    <property type="entry name" value="adh_short"/>
    <property type="match status" value="1"/>
</dbReference>
<dbReference type="AlphaFoldDB" id="A0A913X231"/>
<protein>
    <submittedName>
        <fullName evidence="3">Uncharacterized protein</fullName>
    </submittedName>
</protein>
<dbReference type="GeneID" id="110236516"/>
<keyword evidence="1" id="KW-0521">NADP</keyword>
<evidence type="ECO:0000256" key="1">
    <source>
        <dbReference type="ARBA" id="ARBA00022857"/>
    </source>
</evidence>
<accession>A0A913X231</accession>
<sequence>MAVPYFRSVFITGSNRGIGLEFVKQFLGLSNAPEFVFATCRSLQSESANELQKLASKHSNLILLQLDVDDYEQLSKVASEVTAKLQGKGLNFLLNNAAIMNRQVIGEITPGEMARLYKTNTISPIMVTQALLPLLKLAAKDPNDKSSPKAAIGYLSTDYVSSYYRQKRRPYPYTASKGALTALVRPMQDDLEDDGIVVAALDPGWVQTDMGGPKGHFTPQESVSGLMKSIATISEDARKGMLGVKEMTPW</sequence>
<dbReference type="PANTHER" id="PTHR43544:SF7">
    <property type="entry name" value="NADB-LER2"/>
    <property type="match status" value="1"/>
</dbReference>
<dbReference type="InterPro" id="IPR036291">
    <property type="entry name" value="NAD(P)-bd_dom_sf"/>
</dbReference>